<evidence type="ECO:0000256" key="3">
    <source>
        <dbReference type="ARBA" id="ARBA00023134"/>
    </source>
</evidence>
<dbReference type="Pfam" id="PF00791">
    <property type="entry name" value="ZU5"/>
    <property type="match status" value="1"/>
</dbReference>
<evidence type="ECO:0000313" key="7">
    <source>
        <dbReference type="Proteomes" id="UP001152320"/>
    </source>
</evidence>
<evidence type="ECO:0000313" key="6">
    <source>
        <dbReference type="EMBL" id="KAJ8047748.1"/>
    </source>
</evidence>
<dbReference type="SUPFAM" id="SSF52540">
    <property type="entry name" value="P-loop containing nucleoside triphosphate hydrolases"/>
    <property type="match status" value="1"/>
</dbReference>
<dbReference type="AlphaFoldDB" id="A0A9Q1CM40"/>
<accession>A0A9Q1CM40</accession>
<proteinExistence type="inferred from homology"/>
<keyword evidence="3" id="KW-0342">GTP-binding</keyword>
<dbReference type="EMBL" id="JAIZAY010000002">
    <property type="protein sequence ID" value="KAJ8047748.1"/>
    <property type="molecule type" value="Genomic_DNA"/>
</dbReference>
<dbReference type="PANTHER" id="PTHR10903:SF184">
    <property type="entry name" value="GTP-BINDING PROTEIN A"/>
    <property type="match status" value="1"/>
</dbReference>
<gene>
    <name evidence="6" type="ORF">HOLleu_06822</name>
</gene>
<dbReference type="PROSITE" id="PS51145">
    <property type="entry name" value="ZU5"/>
    <property type="match status" value="1"/>
</dbReference>
<comment type="caution">
    <text evidence="6">The sequence shown here is derived from an EMBL/GenBank/DDBJ whole genome shotgun (WGS) entry which is preliminary data.</text>
</comment>
<dbReference type="InterPro" id="IPR027417">
    <property type="entry name" value="P-loop_NTPase"/>
</dbReference>
<dbReference type="InterPro" id="IPR045058">
    <property type="entry name" value="GIMA/IAN/Toc"/>
</dbReference>
<dbReference type="Gene3D" id="2.60.220.30">
    <property type="match status" value="1"/>
</dbReference>
<dbReference type="InterPro" id="IPR006703">
    <property type="entry name" value="G_AIG1"/>
</dbReference>
<dbReference type="GO" id="GO:0005525">
    <property type="term" value="F:GTP binding"/>
    <property type="evidence" value="ECO:0007669"/>
    <property type="project" value="UniProtKB-KW"/>
</dbReference>
<evidence type="ECO:0000259" key="4">
    <source>
        <dbReference type="PROSITE" id="PS51145"/>
    </source>
</evidence>
<protein>
    <submittedName>
        <fullName evidence="6">GTPase IMAP family member 6</fullName>
    </submittedName>
</protein>
<dbReference type="Proteomes" id="UP001152320">
    <property type="component" value="Chromosome 2"/>
</dbReference>
<dbReference type="Pfam" id="PF04548">
    <property type="entry name" value="AIG1"/>
    <property type="match status" value="1"/>
</dbReference>
<comment type="similarity">
    <text evidence="1">Belongs to the TRAFAC class TrmE-Era-EngA-EngB-Septin-like GTPase superfamily. AIG1/Toc34/Toc159-like paraseptin GTPase family. IAN subfamily.</text>
</comment>
<dbReference type="Gene3D" id="3.40.50.300">
    <property type="entry name" value="P-loop containing nucleotide triphosphate hydrolases"/>
    <property type="match status" value="1"/>
</dbReference>
<dbReference type="PROSITE" id="PS51720">
    <property type="entry name" value="G_AIG1"/>
    <property type="match status" value="1"/>
</dbReference>
<reference evidence="6" key="1">
    <citation type="submission" date="2021-10" db="EMBL/GenBank/DDBJ databases">
        <title>Tropical sea cucumber genome reveals ecological adaptation and Cuvierian tubules defense mechanism.</title>
        <authorList>
            <person name="Chen T."/>
        </authorList>
    </citation>
    <scope>NUCLEOTIDE SEQUENCE</scope>
    <source>
        <strain evidence="6">Nanhai2018</strain>
        <tissue evidence="6">Muscle</tissue>
    </source>
</reference>
<dbReference type="PANTHER" id="PTHR10903">
    <property type="entry name" value="GTPASE, IMAP FAMILY MEMBER-RELATED"/>
    <property type="match status" value="1"/>
</dbReference>
<dbReference type="InterPro" id="IPR000906">
    <property type="entry name" value="ZU5_dom"/>
</dbReference>
<evidence type="ECO:0000259" key="5">
    <source>
        <dbReference type="PROSITE" id="PS51720"/>
    </source>
</evidence>
<evidence type="ECO:0000256" key="1">
    <source>
        <dbReference type="ARBA" id="ARBA00008535"/>
    </source>
</evidence>
<keyword evidence="7" id="KW-1185">Reference proteome</keyword>
<keyword evidence="2" id="KW-0547">Nucleotide-binding</keyword>
<feature type="domain" description="ZU5" evidence="4">
    <location>
        <begin position="275"/>
        <end position="418"/>
    </location>
</feature>
<organism evidence="6 7">
    <name type="scientific">Holothuria leucospilota</name>
    <name type="common">Black long sea cucumber</name>
    <name type="synonym">Mertensiothuria leucospilota</name>
    <dbReference type="NCBI Taxonomy" id="206669"/>
    <lineage>
        <taxon>Eukaryota</taxon>
        <taxon>Metazoa</taxon>
        <taxon>Echinodermata</taxon>
        <taxon>Eleutherozoa</taxon>
        <taxon>Echinozoa</taxon>
        <taxon>Holothuroidea</taxon>
        <taxon>Aspidochirotacea</taxon>
        <taxon>Aspidochirotida</taxon>
        <taxon>Holothuriidae</taxon>
        <taxon>Holothuria</taxon>
    </lineage>
</organism>
<feature type="domain" description="AIG1-type G" evidence="5">
    <location>
        <begin position="26"/>
        <end position="234"/>
    </location>
</feature>
<evidence type="ECO:0000256" key="2">
    <source>
        <dbReference type="ARBA" id="ARBA00022741"/>
    </source>
</evidence>
<sequence length="531" mass="60712">MAVEQFNRHVTFDFKHNEVEDYQDAPRNVKIILMGKCGNGKSATGNTILGKNVFLEASGLDSCTKTFQKETTNFHGFKIDVLDSPNVYDEMQSYAFQKKNTFLGITKASREFFHGVHLFLFVCRLDIAFRYEELSFFEVLLKFFDSKLSMHCLLVMTHADTPFGGTYFPECLKKIYLRVLFGKISKRAIAVENRDTNSLISSDLKRKQLIHAIVDVVSRNGGREYQIPIPDVMLIELELTYNRSQLSEVLEVPQESKGGSFKMQEPHHLLQQPLEETQSVITKSGGTLKIPGTTVSLSIPQDALPKEMNKCFIKMRILPRGVFKDPLITFCSNSSLVVEVLPNDLTLQCPAQLYIPHSLLLKKLKENETPAAKIFLSKHNTGDPPVWVEHPNIDYRVEGTHCVVWLNHFCWVTVKLDDREVLAKKLLLFTFGKKLFPTDRYAMVGVGYYPDLDGECTFLSLNTSLIVAERCKFTFMKEGSHPLRLLLEQFSSSQWTLWFPKDGNRVRKYLLYILFKFSSHIIASVVECGRD</sequence>
<name>A0A9Q1CM40_HOLLE</name>